<dbReference type="AlphaFoldDB" id="A0A0P7A5K9"/>
<dbReference type="InterPro" id="IPR024422">
    <property type="entry name" value="Protein_unknown_function_OB"/>
</dbReference>
<dbReference type="Pfam" id="PF12869">
    <property type="entry name" value="tRNA_anti-like"/>
    <property type="match status" value="1"/>
</dbReference>
<evidence type="ECO:0000256" key="1">
    <source>
        <dbReference type="SAM" id="Phobius"/>
    </source>
</evidence>
<dbReference type="STRING" id="1300341.I595_2354"/>
<comment type="caution">
    <text evidence="2">The sequence shown here is derived from an EMBL/GenBank/DDBJ whole genome shotgun (WGS) entry which is preliminary data.</text>
</comment>
<sequence length="145" mass="16340">MVIKKTHKIIFSIIIVSVVIGFVLFNSQASLNDNIMANNKATVLPIDQMIQVFQNDALSAKEQYINQLVQVKGRVHDITYLNDRQTIILKGVEFQDSYIICDMSQEDTNVDKSIQIGQEISLKGVCKGFLLDVILLNCVRINEVP</sequence>
<name>A0A0P7A5K9_9FLAO</name>
<keyword evidence="1" id="KW-0472">Membrane</keyword>
<proteinExistence type="predicted"/>
<accession>A0A0P7A5K9</accession>
<keyword evidence="1" id="KW-0812">Transmembrane</keyword>
<dbReference type="EMBL" id="LDJX01000004">
    <property type="protein sequence ID" value="KPM31854.1"/>
    <property type="molecule type" value="Genomic_DNA"/>
</dbReference>
<dbReference type="Proteomes" id="UP000050280">
    <property type="component" value="Unassembled WGS sequence"/>
</dbReference>
<organism evidence="2 3">
    <name type="scientific">Croceitalea dokdonensis DOKDO 023</name>
    <dbReference type="NCBI Taxonomy" id="1300341"/>
    <lineage>
        <taxon>Bacteria</taxon>
        <taxon>Pseudomonadati</taxon>
        <taxon>Bacteroidota</taxon>
        <taxon>Flavobacteriia</taxon>
        <taxon>Flavobacteriales</taxon>
        <taxon>Flavobacteriaceae</taxon>
        <taxon>Croceitalea</taxon>
    </lineage>
</organism>
<keyword evidence="3" id="KW-1185">Reference proteome</keyword>
<reference evidence="2 3" key="1">
    <citation type="submission" date="2015-09" db="EMBL/GenBank/DDBJ databases">
        <title>Genome sequence of the marine flavobacterium Croceitalea dokdonensis DOKDO 023 that contains proton- and sodium-pumping rhodopsins.</title>
        <authorList>
            <person name="Kwon S.-K."/>
            <person name="Lee H.K."/>
            <person name="Kwak M.-J."/>
            <person name="Kim J.F."/>
        </authorList>
    </citation>
    <scope>NUCLEOTIDE SEQUENCE [LARGE SCALE GENOMIC DNA]</scope>
    <source>
        <strain evidence="2 3">DOKDO 023</strain>
    </source>
</reference>
<evidence type="ECO:0000313" key="3">
    <source>
        <dbReference type="Proteomes" id="UP000050280"/>
    </source>
</evidence>
<evidence type="ECO:0000313" key="2">
    <source>
        <dbReference type="EMBL" id="KPM31854.1"/>
    </source>
</evidence>
<gene>
    <name evidence="2" type="ORF">I595_2354</name>
</gene>
<keyword evidence="1" id="KW-1133">Transmembrane helix</keyword>
<protein>
    <submittedName>
        <fullName evidence="2">tRNA anti-like domain containing protein</fullName>
    </submittedName>
</protein>
<feature type="transmembrane region" description="Helical" evidence="1">
    <location>
        <begin position="9"/>
        <end position="25"/>
    </location>
</feature>
<dbReference type="RefSeq" id="WP_054559411.1">
    <property type="nucleotide sequence ID" value="NZ_LDJX01000004.1"/>
</dbReference>